<proteinExistence type="predicted"/>
<gene>
    <name evidence="1" type="primary">A03g509990.1_BraROA</name>
    <name evidence="1" type="ORF">IGI04_014007</name>
</gene>
<protein>
    <submittedName>
        <fullName evidence="1">Uncharacterized protein</fullName>
    </submittedName>
</protein>
<comment type="caution">
    <text evidence="1">The sequence shown here is derived from an EMBL/GenBank/DDBJ whole genome shotgun (WGS) entry which is preliminary data.</text>
</comment>
<sequence>MNQPDQTHGGMVSTETTLDDSLQLLLIASQSISTEGNFSSTKLPISSNPESKKPKNAVIKILCFHQALTNRFELCFDKGMKRLEASITTSVSTLAPRVWKIKPRELATKLVSSLVISHGCFFCCVESSEPESGPVLGLWGEIGDGGAASLVKLVLDLVDLIVFGTGGRE</sequence>
<dbReference type="EMBL" id="JADBGQ010000003">
    <property type="protein sequence ID" value="KAG5407888.1"/>
    <property type="molecule type" value="Genomic_DNA"/>
</dbReference>
<keyword evidence="2" id="KW-1185">Reference proteome</keyword>
<reference evidence="1 2" key="1">
    <citation type="submission" date="2021-03" db="EMBL/GenBank/DDBJ databases">
        <authorList>
            <person name="King G.J."/>
            <person name="Bancroft I."/>
            <person name="Baten A."/>
            <person name="Bloomfield J."/>
            <person name="Borpatragohain P."/>
            <person name="He Z."/>
            <person name="Irish N."/>
            <person name="Irwin J."/>
            <person name="Liu K."/>
            <person name="Mauleon R.P."/>
            <person name="Moore J."/>
            <person name="Morris R."/>
            <person name="Ostergaard L."/>
            <person name="Wang B."/>
            <person name="Wells R."/>
        </authorList>
    </citation>
    <scope>NUCLEOTIDE SEQUENCE [LARGE SCALE GENOMIC DNA]</scope>
    <source>
        <strain evidence="1">R-o-18</strain>
        <tissue evidence="1">Leaf</tissue>
    </source>
</reference>
<feature type="non-terminal residue" evidence="1">
    <location>
        <position position="169"/>
    </location>
</feature>
<evidence type="ECO:0000313" key="2">
    <source>
        <dbReference type="Proteomes" id="UP000823674"/>
    </source>
</evidence>
<organism evidence="1 2">
    <name type="scientific">Brassica rapa subsp. trilocularis</name>
    <dbReference type="NCBI Taxonomy" id="1813537"/>
    <lineage>
        <taxon>Eukaryota</taxon>
        <taxon>Viridiplantae</taxon>
        <taxon>Streptophyta</taxon>
        <taxon>Embryophyta</taxon>
        <taxon>Tracheophyta</taxon>
        <taxon>Spermatophyta</taxon>
        <taxon>Magnoliopsida</taxon>
        <taxon>eudicotyledons</taxon>
        <taxon>Gunneridae</taxon>
        <taxon>Pentapetalae</taxon>
        <taxon>rosids</taxon>
        <taxon>malvids</taxon>
        <taxon>Brassicales</taxon>
        <taxon>Brassicaceae</taxon>
        <taxon>Brassiceae</taxon>
        <taxon>Brassica</taxon>
    </lineage>
</organism>
<dbReference type="Proteomes" id="UP000823674">
    <property type="component" value="Chromosome A03"/>
</dbReference>
<evidence type="ECO:0000313" key="1">
    <source>
        <dbReference type="EMBL" id="KAG5407888.1"/>
    </source>
</evidence>
<name>A0ABQ7NAG2_BRACM</name>
<accession>A0ABQ7NAG2</accession>